<gene>
    <name evidence="1" type="ORF">LL14B4_06245</name>
</gene>
<proteinExistence type="predicted"/>
<organism evidence="1 2">
    <name type="scientific">Lactococcus lactis subsp. lactis</name>
    <name type="common">Streptococcus lactis</name>
    <dbReference type="NCBI Taxonomy" id="1360"/>
    <lineage>
        <taxon>Bacteria</taxon>
        <taxon>Bacillati</taxon>
        <taxon>Bacillota</taxon>
        <taxon>Bacilli</taxon>
        <taxon>Lactobacillales</taxon>
        <taxon>Streptococcaceae</taxon>
        <taxon>Lactococcus</taxon>
    </lineage>
</organism>
<reference evidence="1 2" key="1">
    <citation type="submission" date="2018-03" db="EMBL/GenBank/DDBJ databases">
        <title>Genome sequence of Lactococcus lactis strain 14B4 from almond drupe.</title>
        <authorList>
            <person name="Tran T.D."/>
            <person name="McGarvey J.A."/>
            <person name="Huynh S."/>
            <person name="Parker C.T."/>
        </authorList>
    </citation>
    <scope>NUCLEOTIDE SEQUENCE [LARGE SCALE GENOMIC DNA]</scope>
    <source>
        <strain evidence="1 2">14B4</strain>
    </source>
</reference>
<dbReference type="Proteomes" id="UP000245919">
    <property type="component" value="Chromosome"/>
</dbReference>
<protein>
    <submittedName>
        <fullName evidence="1">Uncharacterized protein</fullName>
    </submittedName>
</protein>
<sequence>MTVTIDKAIDILARRQEGQKTVEKQRQLQRRNTVTDSKADFQTMLRGADRIYTAFRISTDMQYIMKYSFNLHIRPFVTNVALSAKTSDTSLSVSGSTITPNPHYHDVQLEVEVSEHVFDTSTIRLAIQGVDITDAIIAEYGSFVNGYGYFPSQDTNFDVMRLLDYLPAWQQAIILSPGLKEIQITQNDTTLCECEISYYIKYNHVDRGGTE</sequence>
<dbReference type="EMBL" id="CP028160">
    <property type="protein sequence ID" value="AWN65798.1"/>
    <property type="molecule type" value="Genomic_DNA"/>
</dbReference>
<dbReference type="AlphaFoldDB" id="A0A2Z3KEI6"/>
<evidence type="ECO:0000313" key="1">
    <source>
        <dbReference type="EMBL" id="AWN65798.1"/>
    </source>
</evidence>
<evidence type="ECO:0000313" key="2">
    <source>
        <dbReference type="Proteomes" id="UP000245919"/>
    </source>
</evidence>
<name>A0A2Z3KEI6_LACLL</name>
<accession>A0A2Z3KEI6</accession>